<reference evidence="2" key="2">
    <citation type="submission" date="2015-06" db="UniProtKB">
        <authorList>
            <consortium name="EnsemblMetazoa"/>
        </authorList>
    </citation>
    <scope>IDENTIFICATION</scope>
</reference>
<feature type="transmembrane region" description="Helical" evidence="1">
    <location>
        <begin position="43"/>
        <end position="76"/>
    </location>
</feature>
<keyword evidence="1" id="KW-1133">Transmembrane helix</keyword>
<sequence>MVPVSTFFVEENTRINCVKLIDKLLGINRSKCPGIRHVVRVNILMVILVLFFLSTWITFYFASVGLGLAVFTLVSLL</sequence>
<name>T1KNC9_TETUR</name>
<dbReference type="EMBL" id="CAEY01000275">
    <property type="status" value="NOT_ANNOTATED_CDS"/>
    <property type="molecule type" value="Genomic_DNA"/>
</dbReference>
<evidence type="ECO:0000313" key="2">
    <source>
        <dbReference type="EnsemblMetazoa" id="tetur16g00520.1"/>
    </source>
</evidence>
<dbReference type="EnsemblMetazoa" id="tetur16g00520.1">
    <property type="protein sequence ID" value="tetur16g00520.1"/>
    <property type="gene ID" value="tetur16g00520"/>
</dbReference>
<accession>T1KNC9</accession>
<protein>
    <submittedName>
        <fullName evidence="2">Uncharacterized protein</fullName>
    </submittedName>
</protein>
<organism evidence="2 3">
    <name type="scientific">Tetranychus urticae</name>
    <name type="common">Two-spotted spider mite</name>
    <dbReference type="NCBI Taxonomy" id="32264"/>
    <lineage>
        <taxon>Eukaryota</taxon>
        <taxon>Metazoa</taxon>
        <taxon>Ecdysozoa</taxon>
        <taxon>Arthropoda</taxon>
        <taxon>Chelicerata</taxon>
        <taxon>Arachnida</taxon>
        <taxon>Acari</taxon>
        <taxon>Acariformes</taxon>
        <taxon>Trombidiformes</taxon>
        <taxon>Prostigmata</taxon>
        <taxon>Eleutherengona</taxon>
        <taxon>Raphignathae</taxon>
        <taxon>Tetranychoidea</taxon>
        <taxon>Tetranychidae</taxon>
        <taxon>Tetranychus</taxon>
    </lineage>
</organism>
<keyword evidence="3" id="KW-1185">Reference proteome</keyword>
<dbReference type="AlphaFoldDB" id="T1KNC9"/>
<reference evidence="3" key="1">
    <citation type="submission" date="2011-08" db="EMBL/GenBank/DDBJ databases">
        <authorList>
            <person name="Rombauts S."/>
        </authorList>
    </citation>
    <scope>NUCLEOTIDE SEQUENCE</scope>
    <source>
        <strain evidence="3">London</strain>
    </source>
</reference>
<evidence type="ECO:0000313" key="3">
    <source>
        <dbReference type="Proteomes" id="UP000015104"/>
    </source>
</evidence>
<dbReference type="Proteomes" id="UP000015104">
    <property type="component" value="Unassembled WGS sequence"/>
</dbReference>
<dbReference type="HOGENOM" id="CLU_2641321_0_0_1"/>
<keyword evidence="1" id="KW-0812">Transmembrane</keyword>
<evidence type="ECO:0000256" key="1">
    <source>
        <dbReference type="SAM" id="Phobius"/>
    </source>
</evidence>
<proteinExistence type="predicted"/>
<keyword evidence="1" id="KW-0472">Membrane</keyword>